<keyword evidence="4" id="KW-1185">Reference proteome</keyword>
<evidence type="ECO:0000313" key="4">
    <source>
        <dbReference type="Proteomes" id="UP000282551"/>
    </source>
</evidence>
<name>A0A3S4VM91_MYCCI</name>
<gene>
    <name evidence="3" type="ORF">NCTC10485_05195</name>
</gene>
<dbReference type="Proteomes" id="UP000282551">
    <property type="component" value="Chromosome"/>
</dbReference>
<feature type="signal peptide" evidence="2">
    <location>
        <begin position="1"/>
        <end position="25"/>
    </location>
</feature>
<accession>A0A3S4VM91</accession>
<feature type="chain" id="PRO_5018772742" evidence="2">
    <location>
        <begin position="26"/>
        <end position="231"/>
    </location>
</feature>
<proteinExistence type="predicted"/>
<keyword evidence="1 2" id="KW-0732">Signal</keyword>
<evidence type="ECO:0000313" key="3">
    <source>
        <dbReference type="EMBL" id="VEG50875.1"/>
    </source>
</evidence>
<protein>
    <submittedName>
        <fullName evidence="3">MspA protein</fullName>
    </submittedName>
</protein>
<evidence type="ECO:0000256" key="2">
    <source>
        <dbReference type="SAM" id="SignalP"/>
    </source>
</evidence>
<evidence type="ECO:0000256" key="1">
    <source>
        <dbReference type="ARBA" id="ARBA00022729"/>
    </source>
</evidence>
<dbReference type="InterPro" id="IPR015286">
    <property type="entry name" value="Porin_fam_mycobact-type"/>
</dbReference>
<dbReference type="RefSeq" id="WP_126336542.1">
    <property type="nucleotide sequence ID" value="NZ_AP022604.1"/>
</dbReference>
<organism evidence="3 4">
    <name type="scientific">Mycolicibacterium chitae</name>
    <name type="common">Mycobacterium chitae</name>
    <dbReference type="NCBI Taxonomy" id="1792"/>
    <lineage>
        <taxon>Bacteria</taxon>
        <taxon>Bacillati</taxon>
        <taxon>Actinomycetota</taxon>
        <taxon>Actinomycetes</taxon>
        <taxon>Mycobacteriales</taxon>
        <taxon>Mycobacteriaceae</taxon>
        <taxon>Mycolicibacterium</taxon>
    </lineage>
</organism>
<dbReference type="OrthoDB" id="4748350at2"/>
<dbReference type="InterPro" id="IPR036435">
    <property type="entry name" value="Leukocidin/porin_MspA_sf"/>
</dbReference>
<dbReference type="AlphaFoldDB" id="A0A3S4VM91"/>
<dbReference type="Pfam" id="PF09203">
    <property type="entry name" value="MspA"/>
    <property type="match status" value="1"/>
</dbReference>
<reference evidence="3 4" key="1">
    <citation type="submission" date="2018-12" db="EMBL/GenBank/DDBJ databases">
        <authorList>
            <consortium name="Pathogen Informatics"/>
        </authorList>
    </citation>
    <scope>NUCLEOTIDE SEQUENCE [LARGE SCALE GENOMIC DNA]</scope>
    <source>
        <strain evidence="3 4">NCTC10485</strain>
    </source>
</reference>
<sequence>MVIRLAVLTAACVLVPIAVGAPALAEPEPPGPPVTPVANATPVPDGPVPSAPPGVLETPDGWTLTVFGKDESMTPVPALTGAPTSREYIVSGTFTGAVTGTNITSLTGGTLEAGYQIGCGIIQDSIEPIINAGIAPGFALPFLGEGGIFPLVLGAQASVNTKIALRPGTVTTVPVGKKAFKGTVPRISITGLRIKFDSCAGQSFIRSYATFGAATDNTNDVITYTGVTKIV</sequence>
<dbReference type="SUPFAM" id="SSF56959">
    <property type="entry name" value="Leukocidin-like"/>
    <property type="match status" value="1"/>
</dbReference>
<dbReference type="Gene3D" id="2.60.40.1650">
    <property type="entry name" value="Porin MspA (Ig-like beta-sandwich domain)"/>
    <property type="match status" value="2"/>
</dbReference>
<dbReference type="EMBL" id="LR134355">
    <property type="protein sequence ID" value="VEG50875.1"/>
    <property type="molecule type" value="Genomic_DNA"/>
</dbReference>